<feature type="domain" description="PIG-P" evidence="6">
    <location>
        <begin position="19"/>
        <end position="138"/>
    </location>
</feature>
<keyword evidence="7" id="KW-0328">Glycosyltransferase</keyword>
<dbReference type="PANTHER" id="PTHR46346">
    <property type="entry name" value="PHOSPHATIDYLINOSITOL N-ACETYLGLUCOSAMINYLTRANSFERASE SUBUNIT P"/>
    <property type="match status" value="1"/>
</dbReference>
<evidence type="ECO:0000256" key="5">
    <source>
        <dbReference type="SAM" id="Phobius"/>
    </source>
</evidence>
<dbReference type="InterPro" id="IPR052263">
    <property type="entry name" value="GPI_Anchor_Biosynth"/>
</dbReference>
<evidence type="ECO:0000256" key="4">
    <source>
        <dbReference type="ARBA" id="ARBA00023136"/>
    </source>
</evidence>
<organism evidence="7 9">
    <name type="scientific">Acrasis kona</name>
    <dbReference type="NCBI Taxonomy" id="1008807"/>
    <lineage>
        <taxon>Eukaryota</taxon>
        <taxon>Discoba</taxon>
        <taxon>Heterolobosea</taxon>
        <taxon>Tetramitia</taxon>
        <taxon>Eutetramitia</taxon>
        <taxon>Acrasidae</taxon>
        <taxon>Acrasis</taxon>
    </lineage>
</organism>
<proteinExistence type="predicted"/>
<dbReference type="GO" id="GO:0006506">
    <property type="term" value="P:GPI anchor biosynthetic process"/>
    <property type="evidence" value="ECO:0007669"/>
    <property type="project" value="TreeGrafter"/>
</dbReference>
<dbReference type="Proteomes" id="UP001431209">
    <property type="component" value="Unassembled WGS sequence"/>
</dbReference>
<evidence type="ECO:0000256" key="3">
    <source>
        <dbReference type="ARBA" id="ARBA00022989"/>
    </source>
</evidence>
<dbReference type="GO" id="GO:0016757">
    <property type="term" value="F:glycosyltransferase activity"/>
    <property type="evidence" value="ECO:0007669"/>
    <property type="project" value="UniProtKB-KW"/>
</dbReference>
<dbReference type="EMBL" id="JAOPGA020000705">
    <property type="protein sequence ID" value="KAL0480935.1"/>
    <property type="molecule type" value="Genomic_DNA"/>
</dbReference>
<dbReference type="EMBL" id="JAOPGA020001656">
    <property type="protein sequence ID" value="KAL0490253.1"/>
    <property type="molecule type" value="Genomic_DNA"/>
</dbReference>
<evidence type="ECO:0000256" key="1">
    <source>
        <dbReference type="ARBA" id="ARBA00004141"/>
    </source>
</evidence>
<dbReference type="AlphaFoldDB" id="A0AAW2YUX2"/>
<keyword evidence="2 5" id="KW-0812">Transmembrane</keyword>
<evidence type="ECO:0000313" key="8">
    <source>
        <dbReference type="EMBL" id="KAL0490253.1"/>
    </source>
</evidence>
<evidence type="ECO:0000256" key="2">
    <source>
        <dbReference type="ARBA" id="ARBA00022692"/>
    </source>
</evidence>
<dbReference type="GO" id="GO:0005783">
    <property type="term" value="C:endoplasmic reticulum"/>
    <property type="evidence" value="ECO:0007669"/>
    <property type="project" value="TreeGrafter"/>
</dbReference>
<dbReference type="PANTHER" id="PTHR46346:SF1">
    <property type="entry name" value="PHOSPHATIDYLINOSITOL N-ACETYLGLUCOSAMINYLTRANSFERASE SUBUNIT P"/>
    <property type="match status" value="1"/>
</dbReference>
<comment type="subcellular location">
    <subcellularLocation>
        <location evidence="1">Membrane</location>
        <topology evidence="1">Multi-pass membrane protein</topology>
    </subcellularLocation>
</comment>
<keyword evidence="9" id="KW-1185">Reference proteome</keyword>
<evidence type="ECO:0000313" key="9">
    <source>
        <dbReference type="Proteomes" id="UP001431209"/>
    </source>
</evidence>
<keyword evidence="7" id="KW-0808">Transferase</keyword>
<comment type="caution">
    <text evidence="7">The sequence shown here is derived from an EMBL/GenBank/DDBJ whole genome shotgun (WGS) entry which is preliminary data.</text>
</comment>
<reference evidence="7 9" key="1">
    <citation type="submission" date="2024-03" db="EMBL/GenBank/DDBJ databases">
        <title>The Acrasis kona genome and developmental transcriptomes reveal deep origins of eukaryotic multicellular pathways.</title>
        <authorList>
            <person name="Sheikh S."/>
            <person name="Fu C.-J."/>
            <person name="Brown M.W."/>
            <person name="Baldauf S.L."/>
        </authorList>
    </citation>
    <scope>NUCLEOTIDE SEQUENCE [LARGE SCALE GENOMIC DNA]</scope>
    <source>
        <strain evidence="7 9">ATCC MYA-3509</strain>
    </source>
</reference>
<evidence type="ECO:0000259" key="6">
    <source>
        <dbReference type="Pfam" id="PF08510"/>
    </source>
</evidence>
<accession>A0AAW2YUX2</accession>
<feature type="transmembrane region" description="Helical" evidence="5">
    <location>
        <begin position="21"/>
        <end position="40"/>
    </location>
</feature>
<feature type="transmembrane region" description="Helical" evidence="5">
    <location>
        <begin position="60"/>
        <end position="86"/>
    </location>
</feature>
<gene>
    <name evidence="7" type="ORF">AKO1_000704</name>
    <name evidence="8" type="ORF">AKO1_006597</name>
</gene>
<evidence type="ECO:0000313" key="7">
    <source>
        <dbReference type="EMBL" id="KAL0480935.1"/>
    </source>
</evidence>
<sequence>MNSALFSPLPPVENKRPQAEVYGFVLWIATFFILSGYLLFSWLPPESLYSYGITYHPDRYWALSIPAYIPFSYGLIGITMNFLWIYHRAQPLDDFGILEDEYTNYAVRRYGVEVEHVTKPVIPPVKDIPITKINQVLYHKH</sequence>
<dbReference type="Pfam" id="PF08510">
    <property type="entry name" value="PIG-P"/>
    <property type="match status" value="1"/>
</dbReference>
<name>A0AAW2YUX2_9EUKA</name>
<keyword evidence="4 5" id="KW-0472">Membrane</keyword>
<dbReference type="InterPro" id="IPR013717">
    <property type="entry name" value="PIG-P"/>
</dbReference>
<keyword evidence="3 5" id="KW-1133">Transmembrane helix</keyword>
<dbReference type="GO" id="GO:0016020">
    <property type="term" value="C:membrane"/>
    <property type="evidence" value="ECO:0007669"/>
    <property type="project" value="UniProtKB-SubCell"/>
</dbReference>
<protein>
    <submittedName>
        <fullName evidence="7">Phosphatidylinositol N-acetylglucosaminyltransferase subunit P</fullName>
    </submittedName>
</protein>